<evidence type="ECO:0000256" key="1">
    <source>
        <dbReference type="ARBA" id="ARBA00010835"/>
    </source>
</evidence>
<dbReference type="Pfam" id="PF03462">
    <property type="entry name" value="PCRF"/>
    <property type="match status" value="1"/>
</dbReference>
<dbReference type="InterPro" id="IPR000352">
    <property type="entry name" value="Pep_chain_release_fac_I"/>
</dbReference>
<dbReference type="Pfam" id="PF00472">
    <property type="entry name" value="RF-1"/>
    <property type="match status" value="1"/>
</dbReference>
<dbReference type="PROSITE" id="PS00745">
    <property type="entry name" value="RF_PROK_I"/>
    <property type="match status" value="1"/>
</dbReference>
<keyword evidence="2" id="KW-0648">Protein biosynthesis</keyword>
<name>A0ABQ6M6U3_9STRA</name>
<feature type="domain" description="Prokaryotic-type class I peptide chain release factors" evidence="3">
    <location>
        <begin position="155"/>
        <end position="171"/>
    </location>
</feature>
<dbReference type="EMBL" id="BRYB01001210">
    <property type="protein sequence ID" value="GMI20604.1"/>
    <property type="molecule type" value="Genomic_DNA"/>
</dbReference>
<comment type="caution">
    <text evidence="4">The sequence shown here is derived from an EMBL/GenBank/DDBJ whole genome shotgun (WGS) entry which is preliminary data.</text>
</comment>
<comment type="similarity">
    <text evidence="1">Belongs to the prokaryotic/mitochondrial release factor family.</text>
</comment>
<protein>
    <recommendedName>
        <fullName evidence="3">Prokaryotic-type class I peptide chain release factors domain-containing protein</fullName>
    </recommendedName>
</protein>
<dbReference type="PANTHER" id="PTHR43804">
    <property type="entry name" value="LD18447P"/>
    <property type="match status" value="1"/>
</dbReference>
<reference evidence="4 5" key="1">
    <citation type="journal article" date="2023" name="Commun. Biol.">
        <title>Genome analysis of Parmales, the sister group of diatoms, reveals the evolutionary specialization of diatoms from phago-mixotrophs to photoautotrophs.</title>
        <authorList>
            <person name="Ban H."/>
            <person name="Sato S."/>
            <person name="Yoshikawa S."/>
            <person name="Yamada K."/>
            <person name="Nakamura Y."/>
            <person name="Ichinomiya M."/>
            <person name="Sato N."/>
            <person name="Blanc-Mathieu R."/>
            <person name="Endo H."/>
            <person name="Kuwata A."/>
            <person name="Ogata H."/>
        </authorList>
    </citation>
    <scope>NUCLEOTIDE SEQUENCE [LARGE SCALE GENOMIC DNA]</scope>
</reference>
<keyword evidence="5" id="KW-1185">Reference proteome</keyword>
<proteinExistence type="inferred from homology"/>
<dbReference type="InterPro" id="IPR045853">
    <property type="entry name" value="Pep_chain_release_fac_I_sf"/>
</dbReference>
<feature type="non-terminal residue" evidence="4">
    <location>
        <position position="1"/>
    </location>
</feature>
<dbReference type="InterPro" id="IPR005139">
    <property type="entry name" value="PCRF"/>
</dbReference>
<dbReference type="SMART" id="SM00937">
    <property type="entry name" value="PCRF"/>
    <property type="match status" value="1"/>
</dbReference>
<dbReference type="PANTHER" id="PTHR43804:SF8">
    <property type="entry name" value="PEPTIDE CHAIN RELEASE FACTOR APG3, CHLOROPLASTIC"/>
    <property type="match status" value="1"/>
</dbReference>
<dbReference type="SUPFAM" id="SSF75620">
    <property type="entry name" value="Release factor"/>
    <property type="match status" value="1"/>
</dbReference>
<evidence type="ECO:0000259" key="3">
    <source>
        <dbReference type="PROSITE" id="PS00745"/>
    </source>
</evidence>
<accession>A0ABQ6M6U3</accession>
<dbReference type="InterPro" id="IPR050057">
    <property type="entry name" value="Prokaryotic/Mito_RF"/>
</dbReference>
<evidence type="ECO:0000313" key="5">
    <source>
        <dbReference type="Proteomes" id="UP001165060"/>
    </source>
</evidence>
<organism evidence="4 5">
    <name type="scientific">Tetraparma gracilis</name>
    <dbReference type="NCBI Taxonomy" id="2962635"/>
    <lineage>
        <taxon>Eukaryota</taxon>
        <taxon>Sar</taxon>
        <taxon>Stramenopiles</taxon>
        <taxon>Ochrophyta</taxon>
        <taxon>Bolidophyceae</taxon>
        <taxon>Parmales</taxon>
        <taxon>Triparmaceae</taxon>
        <taxon>Tetraparma</taxon>
    </lineage>
</organism>
<evidence type="ECO:0000313" key="4">
    <source>
        <dbReference type="EMBL" id="GMI20604.1"/>
    </source>
</evidence>
<feature type="non-terminal residue" evidence="4">
    <location>
        <position position="171"/>
    </location>
</feature>
<dbReference type="Gene3D" id="3.30.70.1660">
    <property type="match status" value="1"/>
</dbReference>
<sequence>PPPPPNPQEARGLDARLSALEASIKILLLPSDPMDLRDVVLEIRAGTGGSEAALFASDLLDAYRRYFSAAGFESRVLDVSESDEGGVKAVSLAVAGEAVYSRLKWEAGVHRVQRVPATETQGRVHTSTATVAVMPEVDEVDVTLDMSEVDISTMRSGGAGGQNVNKVETAI</sequence>
<gene>
    <name evidence="4" type="ORF">TeGR_g5215</name>
</gene>
<evidence type="ECO:0000256" key="2">
    <source>
        <dbReference type="ARBA" id="ARBA00022917"/>
    </source>
</evidence>
<dbReference type="Proteomes" id="UP001165060">
    <property type="component" value="Unassembled WGS sequence"/>
</dbReference>
<dbReference type="Gene3D" id="3.30.160.20">
    <property type="match status" value="1"/>
</dbReference>